<dbReference type="GeneID" id="301821086"/>
<feature type="region of interest" description="Disordered" evidence="1">
    <location>
        <begin position="136"/>
        <end position="156"/>
    </location>
</feature>
<dbReference type="AlphaFoldDB" id="M4ZEQ3"/>
<organism evidence="2 3">
    <name type="scientific">Bradyrhizobium oligotrophicum S58</name>
    <dbReference type="NCBI Taxonomy" id="1245469"/>
    <lineage>
        <taxon>Bacteria</taxon>
        <taxon>Pseudomonadati</taxon>
        <taxon>Pseudomonadota</taxon>
        <taxon>Alphaproteobacteria</taxon>
        <taxon>Hyphomicrobiales</taxon>
        <taxon>Nitrobacteraceae</taxon>
        <taxon>Bradyrhizobium</taxon>
    </lineage>
</organism>
<dbReference type="RefSeq" id="WP_015669375.1">
    <property type="nucleotide sequence ID" value="NC_020453.1"/>
</dbReference>
<accession>M4ZEQ3</accession>
<dbReference type="Proteomes" id="UP000011841">
    <property type="component" value="Chromosome"/>
</dbReference>
<evidence type="ECO:0000256" key="1">
    <source>
        <dbReference type="SAM" id="MobiDB-lite"/>
    </source>
</evidence>
<dbReference type="HOGENOM" id="CLU_1683246_0_0_5"/>
<dbReference type="GO" id="GO:0004674">
    <property type="term" value="F:protein serine/threonine kinase activity"/>
    <property type="evidence" value="ECO:0007669"/>
    <property type="project" value="UniProtKB-KW"/>
</dbReference>
<name>M4ZEQ3_9BRAD</name>
<keyword evidence="3" id="KW-1185">Reference proteome</keyword>
<evidence type="ECO:0000313" key="2">
    <source>
        <dbReference type="EMBL" id="BAM92293.1"/>
    </source>
</evidence>
<evidence type="ECO:0000313" key="3">
    <source>
        <dbReference type="Proteomes" id="UP000011841"/>
    </source>
</evidence>
<dbReference type="KEGG" id="aol:S58_63190"/>
<protein>
    <submittedName>
        <fullName evidence="2">Non-specific serine/threonine protein kinase</fullName>
    </submittedName>
</protein>
<sequence length="156" mass="16688">MESDAFFGTIGTLEAAQRALAELVTSQEVNALVARCTPIAILIGAIFGGGVDTARLRRLDVAQLRAMVKGSEKALSTLEPDERNCIIDFFGLGSIEGFEKDAAAPVNPDTRLVVILRKMKHPSRSRLLRTSYDLVDPESPNRLASESRGGGSGSNS</sequence>
<keyword evidence="2" id="KW-0418">Kinase</keyword>
<keyword evidence="2" id="KW-0808">Transferase</keyword>
<gene>
    <name evidence="2" type="ORF">S58_63190</name>
</gene>
<keyword evidence="2" id="KW-0723">Serine/threonine-protein kinase</keyword>
<dbReference type="EMBL" id="AP012603">
    <property type="protein sequence ID" value="BAM92293.1"/>
    <property type="molecule type" value="Genomic_DNA"/>
</dbReference>
<reference evidence="2 3" key="1">
    <citation type="journal article" date="2013" name="Appl. Environ. Microbiol.">
        <title>Genome analysis suggests that the soil oligotrophic bacterium Agromonas oligotrophica (Bradyrhizobium oligotrophicum) is a nitrogen-fixing symbiont of Aeschynomene indica.</title>
        <authorList>
            <person name="Okubo T."/>
            <person name="Fukushima S."/>
            <person name="Itakura M."/>
            <person name="Oshima K."/>
            <person name="Longtonglang A."/>
            <person name="Teaumroong N."/>
            <person name="Mitsui H."/>
            <person name="Hattori M."/>
            <person name="Hattori R."/>
            <person name="Hattori T."/>
            <person name="Minamisawa K."/>
        </authorList>
    </citation>
    <scope>NUCLEOTIDE SEQUENCE [LARGE SCALE GENOMIC DNA]</scope>
    <source>
        <strain evidence="2 3">S58</strain>
    </source>
</reference>
<proteinExistence type="predicted"/>